<dbReference type="OrthoDB" id="3691720at2759"/>
<dbReference type="HOGENOM" id="CLU_627011_0_0_1"/>
<dbReference type="eggNOG" id="ENOG502SUIX">
    <property type="taxonomic scope" value="Eukaryota"/>
</dbReference>
<keyword evidence="3" id="KW-1185">Reference proteome</keyword>
<evidence type="ECO:0000313" key="3">
    <source>
        <dbReference type="Proteomes" id="UP000016924"/>
    </source>
</evidence>
<feature type="compositionally biased region" description="Basic residues" evidence="1">
    <location>
        <begin position="310"/>
        <end position="322"/>
    </location>
</feature>
<dbReference type="EMBL" id="JH767636">
    <property type="protein sequence ID" value="EON69860.1"/>
    <property type="molecule type" value="Genomic_DNA"/>
</dbReference>
<dbReference type="OMA" id="FAYQASH"/>
<dbReference type="RefSeq" id="XP_007785177.1">
    <property type="nucleotide sequence ID" value="XM_007786987.1"/>
</dbReference>
<feature type="region of interest" description="Disordered" evidence="1">
    <location>
        <begin position="151"/>
        <end position="173"/>
    </location>
</feature>
<accession>R7Z6N9</accession>
<feature type="compositionally biased region" description="Basic residues" evidence="1">
    <location>
        <begin position="10"/>
        <end position="20"/>
    </location>
</feature>
<name>R7Z6N9_CONA1</name>
<feature type="region of interest" description="Disordered" evidence="1">
    <location>
        <begin position="297"/>
        <end position="322"/>
    </location>
</feature>
<protein>
    <submittedName>
        <fullName evidence="2">Uncharacterized protein</fullName>
    </submittedName>
</protein>
<evidence type="ECO:0000256" key="1">
    <source>
        <dbReference type="SAM" id="MobiDB-lite"/>
    </source>
</evidence>
<sequence>MVPAPPQTLRRAKAAFKKGHSTISEAEAKRIERLEVLERRACRVKLSEQRRKEAERKRAEKEERERRARRQLGVGLATQLAGYSHTQAKMKGVMEAFVCKGKRKREPEGVGELEGAVAKKVKEEIKAEPWDDEEMDDLLLRSDGPEALESLNDSVEADTSPSTSPDPWEEDGIDDATLLDASEEGTPHADSSRSSPAISQAAEYVTKVRDFAYQASHPVHTHTPSARNAHCTMQQYSDPTDLDYWDDVLDSNTQIDRDITRDQETPPNSTLADHASLISTQDLDLFMDDLEDLSLPEPVHQHSRTDPLSHNHHHSKGHYPSPVRHRPSVALESANNINQKKADTDRKLMPPPLFKKQQHTMSDQSMVRAQVDGCPDLYVSTQVLQDIVFDDFELSPEITRIVDVDKINVHNNVRVGNDDGYGIDYDSDAYEHDCPWD</sequence>
<organism evidence="2 3">
    <name type="scientific">Coniosporium apollinis (strain CBS 100218)</name>
    <name type="common">Rock-inhabiting black yeast</name>
    <dbReference type="NCBI Taxonomy" id="1168221"/>
    <lineage>
        <taxon>Eukaryota</taxon>
        <taxon>Fungi</taxon>
        <taxon>Dikarya</taxon>
        <taxon>Ascomycota</taxon>
        <taxon>Pezizomycotina</taxon>
        <taxon>Dothideomycetes</taxon>
        <taxon>Dothideomycetes incertae sedis</taxon>
        <taxon>Coniosporium</taxon>
    </lineage>
</organism>
<dbReference type="STRING" id="1168221.R7Z6N9"/>
<dbReference type="AlphaFoldDB" id="R7Z6N9"/>
<feature type="region of interest" description="Disordered" evidence="1">
    <location>
        <begin position="1"/>
        <end position="20"/>
    </location>
</feature>
<feature type="compositionally biased region" description="Basic and acidic residues" evidence="1">
    <location>
        <begin position="47"/>
        <end position="66"/>
    </location>
</feature>
<reference evidence="3" key="1">
    <citation type="submission" date="2012-06" db="EMBL/GenBank/DDBJ databases">
        <title>The genome sequence of Coniosporium apollinis CBS 100218.</title>
        <authorList>
            <consortium name="The Broad Institute Genome Sequencing Platform"/>
            <person name="Cuomo C."/>
            <person name="Gorbushina A."/>
            <person name="Noack S."/>
            <person name="Walker B."/>
            <person name="Young S.K."/>
            <person name="Zeng Q."/>
            <person name="Gargeya S."/>
            <person name="Fitzgerald M."/>
            <person name="Haas B."/>
            <person name="Abouelleil A."/>
            <person name="Alvarado L."/>
            <person name="Arachchi H.M."/>
            <person name="Berlin A.M."/>
            <person name="Chapman S.B."/>
            <person name="Goldberg J."/>
            <person name="Griggs A."/>
            <person name="Gujja S."/>
            <person name="Hansen M."/>
            <person name="Howarth C."/>
            <person name="Imamovic A."/>
            <person name="Larimer J."/>
            <person name="McCowan C."/>
            <person name="Montmayeur A."/>
            <person name="Murphy C."/>
            <person name="Neiman D."/>
            <person name="Pearson M."/>
            <person name="Priest M."/>
            <person name="Roberts A."/>
            <person name="Saif S."/>
            <person name="Shea T."/>
            <person name="Sisk P."/>
            <person name="Sykes S."/>
            <person name="Wortman J."/>
            <person name="Nusbaum C."/>
            <person name="Birren B."/>
        </authorList>
    </citation>
    <scope>NUCLEOTIDE SEQUENCE [LARGE SCALE GENOMIC DNA]</scope>
    <source>
        <strain evidence="3">CBS 100218</strain>
    </source>
</reference>
<feature type="compositionally biased region" description="Polar residues" evidence="1">
    <location>
        <begin position="151"/>
        <end position="165"/>
    </location>
</feature>
<evidence type="ECO:0000313" key="2">
    <source>
        <dbReference type="EMBL" id="EON69860.1"/>
    </source>
</evidence>
<dbReference type="Proteomes" id="UP000016924">
    <property type="component" value="Unassembled WGS sequence"/>
</dbReference>
<feature type="region of interest" description="Disordered" evidence="1">
    <location>
        <begin position="47"/>
        <end position="68"/>
    </location>
</feature>
<proteinExistence type="predicted"/>
<feature type="compositionally biased region" description="Basic and acidic residues" evidence="1">
    <location>
        <begin position="299"/>
        <end position="309"/>
    </location>
</feature>
<dbReference type="GeneID" id="19906434"/>
<gene>
    <name evidence="2" type="ORF">W97_09123</name>
</gene>